<dbReference type="PANTHER" id="PTHR30481:SF2">
    <property type="entry name" value="SITE-SPECIFIC DNA-METHYLTRANSFERASE (ADENINE-SPECIFIC)"/>
    <property type="match status" value="1"/>
</dbReference>
<dbReference type="GO" id="GO:0032259">
    <property type="term" value="P:methylation"/>
    <property type="evidence" value="ECO:0007669"/>
    <property type="project" value="UniProtKB-KW"/>
</dbReference>
<dbReference type="GO" id="GO:0043565">
    <property type="term" value="F:sequence-specific DNA binding"/>
    <property type="evidence" value="ECO:0007669"/>
    <property type="project" value="TreeGrafter"/>
</dbReference>
<dbReference type="InterPro" id="IPR012327">
    <property type="entry name" value="MeTrfase_D12"/>
</dbReference>
<organism evidence="4 5">
    <name type="scientific">Photorhabdus australis subsp. thailandensis</name>
    <dbReference type="NCBI Taxonomy" id="2805096"/>
    <lineage>
        <taxon>Bacteria</taxon>
        <taxon>Pseudomonadati</taxon>
        <taxon>Pseudomonadota</taxon>
        <taxon>Gammaproteobacteria</taxon>
        <taxon>Enterobacterales</taxon>
        <taxon>Morganellaceae</taxon>
        <taxon>Photorhabdus</taxon>
    </lineage>
</organism>
<evidence type="ECO:0000313" key="5">
    <source>
        <dbReference type="Proteomes" id="UP000093476"/>
    </source>
</evidence>
<comment type="caution">
    <text evidence="4">The sequence shown here is derived from an EMBL/GenBank/DDBJ whole genome shotgun (WGS) entry which is preliminary data.</text>
</comment>
<dbReference type="SUPFAM" id="SSF53335">
    <property type="entry name" value="S-adenosyl-L-methionine-dependent methyltransferases"/>
    <property type="match status" value="1"/>
</dbReference>
<evidence type="ECO:0000256" key="2">
    <source>
        <dbReference type="ARBA" id="ARBA00022679"/>
    </source>
</evidence>
<reference evidence="4 5" key="1">
    <citation type="submission" date="2015-12" db="EMBL/GenBank/DDBJ databases">
        <title>Genome comparisons provide insights into the role of secondary metabolites in the pathogenic phase of the Photorhabdus life cycle.</title>
        <authorList>
            <person name="Tobias N.J."/>
            <person name="Mishra B."/>
            <person name="Gupta D.K."/>
            <person name="Thines M."/>
            <person name="Stinear T.P."/>
            <person name="Bode H.B."/>
        </authorList>
    </citation>
    <scope>NUCLEOTIDE SEQUENCE [LARGE SCALE GENOMIC DNA]</scope>
    <source>
        <strain evidence="4 5">PB68.1</strain>
    </source>
</reference>
<keyword evidence="3" id="KW-0949">S-adenosyl-L-methionine</keyword>
<dbReference type="PRINTS" id="PR00505">
    <property type="entry name" value="D12N6MTFRASE"/>
</dbReference>
<dbReference type="PANTHER" id="PTHR30481">
    <property type="entry name" value="DNA ADENINE METHYLASE"/>
    <property type="match status" value="1"/>
</dbReference>
<accession>A0A1C0U968</accession>
<dbReference type="AlphaFoldDB" id="A0A1C0U968"/>
<proteinExistence type="predicted"/>
<dbReference type="GO" id="GO:0006298">
    <property type="term" value="P:mismatch repair"/>
    <property type="evidence" value="ECO:0007669"/>
    <property type="project" value="TreeGrafter"/>
</dbReference>
<evidence type="ECO:0000256" key="1">
    <source>
        <dbReference type="ARBA" id="ARBA00022603"/>
    </source>
</evidence>
<protein>
    <submittedName>
        <fullName evidence="4">D12 class N6 adenine-specific DNA methyltransferase</fullName>
    </submittedName>
</protein>
<dbReference type="RefSeq" id="WP_081861862.1">
    <property type="nucleotide sequence ID" value="NZ_CAWMQZ010000015.1"/>
</dbReference>
<evidence type="ECO:0000313" key="4">
    <source>
        <dbReference type="EMBL" id="OCQ54474.1"/>
    </source>
</evidence>
<dbReference type="GO" id="GO:1904047">
    <property type="term" value="F:S-adenosyl-L-methionine binding"/>
    <property type="evidence" value="ECO:0007669"/>
    <property type="project" value="TreeGrafter"/>
</dbReference>
<keyword evidence="2 4" id="KW-0808">Transferase</keyword>
<gene>
    <name evidence="4" type="ORF">Ppb6_00376</name>
</gene>
<dbReference type="Gene3D" id="3.40.50.150">
    <property type="entry name" value="Vaccinia Virus protein VP39"/>
    <property type="match status" value="2"/>
</dbReference>
<keyword evidence="1 4" id="KW-0489">Methyltransferase</keyword>
<dbReference type="EMBL" id="LOMY01000015">
    <property type="protein sequence ID" value="OCQ54474.1"/>
    <property type="molecule type" value="Genomic_DNA"/>
</dbReference>
<name>A0A1C0U968_9GAMM</name>
<dbReference type="GO" id="GO:0009007">
    <property type="term" value="F:site-specific DNA-methyltransferase (adenine-specific) activity"/>
    <property type="evidence" value="ECO:0007669"/>
    <property type="project" value="UniProtKB-EC"/>
</dbReference>
<dbReference type="Proteomes" id="UP000093476">
    <property type="component" value="Unassembled WGS sequence"/>
</dbReference>
<keyword evidence="5" id="KW-1185">Reference proteome</keyword>
<dbReference type="GO" id="GO:0009307">
    <property type="term" value="P:DNA restriction-modification system"/>
    <property type="evidence" value="ECO:0007669"/>
    <property type="project" value="InterPro"/>
</dbReference>
<sequence length="340" mass="38086">MDATATQRQSRRIERLKAEGITRSTVLVHEECRSALDSLRSHFVDPEKAATLASLVNKLHTKSKPTNVAQVRHLSPFRYPGGKTWLVPEIRQWLKTAKHTPSVFVEPFAGGAISGLSMAAEGLAKRVFLCELDDDVAAVWETVFHGSDDDVAELSKKITSFDVTLENVKAVLDNKPRSTKNRAFRTIIKNRMQRGGIMAAGAGLVKEGEAGKGLKSRWYPETLATRIKLLRTLKDSIEFEQGDAFNVVRRFADDPNAFFFIDPPYTAGGKKAGSRLYTHNEVDHEGLFALMANVRGSVMMTYDDAPEVRELAERYGFRIERVPMKNTHHAIIYELLIMKP</sequence>
<evidence type="ECO:0000256" key="3">
    <source>
        <dbReference type="ARBA" id="ARBA00022691"/>
    </source>
</evidence>
<dbReference type="InterPro" id="IPR029063">
    <property type="entry name" value="SAM-dependent_MTases_sf"/>
</dbReference>
<dbReference type="PATRIC" id="fig|286156.4.peg.442"/>
<dbReference type="Pfam" id="PF02086">
    <property type="entry name" value="MethyltransfD12"/>
    <property type="match status" value="1"/>
</dbReference>